<comment type="caution">
    <text evidence="1">The sequence shown here is derived from an EMBL/GenBank/DDBJ whole genome shotgun (WGS) entry which is preliminary data.</text>
</comment>
<accession>A0A8J3C056</accession>
<evidence type="ECO:0000313" key="1">
    <source>
        <dbReference type="EMBL" id="GGK88888.1"/>
    </source>
</evidence>
<proteinExistence type="predicted"/>
<sequence>MVLGQPRAQPVGVGNDKLVQLRFPHDDTLAGSRPCREAGECVFELIAAGLRRVVSVGRRTGASFVA</sequence>
<keyword evidence="2" id="KW-1185">Reference proteome</keyword>
<dbReference type="EMBL" id="BMMX01000007">
    <property type="protein sequence ID" value="GGK88888.1"/>
    <property type="molecule type" value="Genomic_DNA"/>
</dbReference>
<evidence type="ECO:0000313" key="2">
    <source>
        <dbReference type="Proteomes" id="UP000656042"/>
    </source>
</evidence>
<dbReference type="AlphaFoldDB" id="A0A8J3C056"/>
<reference evidence="1" key="1">
    <citation type="journal article" date="2014" name="Int. J. Syst. Evol. Microbiol.">
        <title>Complete genome sequence of Corynebacterium casei LMG S-19264T (=DSM 44701T), isolated from a smear-ripened cheese.</title>
        <authorList>
            <consortium name="US DOE Joint Genome Institute (JGI-PGF)"/>
            <person name="Walter F."/>
            <person name="Albersmeier A."/>
            <person name="Kalinowski J."/>
            <person name="Ruckert C."/>
        </authorList>
    </citation>
    <scope>NUCLEOTIDE SEQUENCE</scope>
    <source>
        <strain evidence="1">CGMCC 4.7299</strain>
    </source>
</reference>
<reference evidence="1" key="2">
    <citation type="submission" date="2020-09" db="EMBL/GenBank/DDBJ databases">
        <authorList>
            <person name="Sun Q."/>
            <person name="Zhou Y."/>
        </authorList>
    </citation>
    <scope>NUCLEOTIDE SEQUENCE</scope>
    <source>
        <strain evidence="1">CGMCC 4.7299</strain>
    </source>
</reference>
<organism evidence="1 2">
    <name type="scientific">Mangrovihabitans endophyticus</name>
    <dbReference type="NCBI Taxonomy" id="1751298"/>
    <lineage>
        <taxon>Bacteria</taxon>
        <taxon>Bacillati</taxon>
        <taxon>Actinomycetota</taxon>
        <taxon>Actinomycetes</taxon>
        <taxon>Micromonosporales</taxon>
        <taxon>Micromonosporaceae</taxon>
        <taxon>Mangrovihabitans</taxon>
    </lineage>
</organism>
<gene>
    <name evidence="1" type="ORF">GCM10012284_23700</name>
</gene>
<dbReference type="Proteomes" id="UP000656042">
    <property type="component" value="Unassembled WGS sequence"/>
</dbReference>
<protein>
    <submittedName>
        <fullName evidence="1">Uncharacterized protein</fullName>
    </submittedName>
</protein>
<name>A0A8J3C056_9ACTN</name>